<reference evidence="1 2" key="1">
    <citation type="submission" date="2019-03" db="EMBL/GenBank/DDBJ databases">
        <title>Single cell metagenomics reveals metabolic interactions within the superorganism composed of flagellate Streblomastix strix and complex community of Bacteroidetes bacteria on its surface.</title>
        <authorList>
            <person name="Treitli S.C."/>
            <person name="Kolisko M."/>
            <person name="Husnik F."/>
            <person name="Keeling P."/>
            <person name="Hampl V."/>
        </authorList>
    </citation>
    <scope>NUCLEOTIDE SEQUENCE [LARGE SCALE GENOMIC DNA]</scope>
    <source>
        <strain evidence="1">ST1C</strain>
    </source>
</reference>
<name>A0A5J4X8S4_9EUKA</name>
<gene>
    <name evidence="1" type="ORF">EZS28_001006</name>
</gene>
<sequence length="221" mass="25626">MQHLEFCPGKHVNKCNELKNLHELVVQLNSKDSSVILDVLETIIHEIEYIPIEYCHEEQFSELLDGLETLLGDIQSKLAEKAISVIEILWEKRFTMIISERTKLLSIFKEKYLGKIMKEAILNLYTQASVKERIAFSIFYVTIDGVYDACYIPILDMIQSKLNVEEEYQFQHPSDENHKSKWYKYGVSNLEVSITAFSFYAMISDKFAKEIAKKDGINIGL</sequence>
<protein>
    <submittedName>
        <fullName evidence="1">Uncharacterized protein</fullName>
    </submittedName>
</protein>
<accession>A0A5J4X8S4</accession>
<evidence type="ECO:0000313" key="1">
    <source>
        <dbReference type="EMBL" id="KAA6403463.1"/>
    </source>
</evidence>
<comment type="caution">
    <text evidence="1">The sequence shown here is derived from an EMBL/GenBank/DDBJ whole genome shotgun (WGS) entry which is preliminary data.</text>
</comment>
<dbReference type="AlphaFoldDB" id="A0A5J4X8S4"/>
<dbReference type="EMBL" id="SNRW01000097">
    <property type="protein sequence ID" value="KAA6403463.1"/>
    <property type="molecule type" value="Genomic_DNA"/>
</dbReference>
<organism evidence="1 2">
    <name type="scientific">Streblomastix strix</name>
    <dbReference type="NCBI Taxonomy" id="222440"/>
    <lineage>
        <taxon>Eukaryota</taxon>
        <taxon>Metamonada</taxon>
        <taxon>Preaxostyla</taxon>
        <taxon>Oxymonadida</taxon>
        <taxon>Streblomastigidae</taxon>
        <taxon>Streblomastix</taxon>
    </lineage>
</organism>
<proteinExistence type="predicted"/>
<evidence type="ECO:0000313" key="2">
    <source>
        <dbReference type="Proteomes" id="UP000324800"/>
    </source>
</evidence>
<dbReference type="Proteomes" id="UP000324800">
    <property type="component" value="Unassembled WGS sequence"/>
</dbReference>